<feature type="compositionally biased region" description="Low complexity" evidence="1">
    <location>
        <begin position="290"/>
        <end position="299"/>
    </location>
</feature>
<evidence type="ECO:0000256" key="1">
    <source>
        <dbReference type="SAM" id="MobiDB-lite"/>
    </source>
</evidence>
<accession>A0A9N8EDB1</accession>
<evidence type="ECO:0000256" key="2">
    <source>
        <dbReference type="SAM" id="Phobius"/>
    </source>
</evidence>
<organism evidence="3 4">
    <name type="scientific">Seminavis robusta</name>
    <dbReference type="NCBI Taxonomy" id="568900"/>
    <lineage>
        <taxon>Eukaryota</taxon>
        <taxon>Sar</taxon>
        <taxon>Stramenopiles</taxon>
        <taxon>Ochrophyta</taxon>
        <taxon>Bacillariophyta</taxon>
        <taxon>Bacillariophyceae</taxon>
        <taxon>Bacillariophycidae</taxon>
        <taxon>Naviculales</taxon>
        <taxon>Naviculaceae</taxon>
        <taxon>Seminavis</taxon>
    </lineage>
</organism>
<dbReference type="EMBL" id="CAICTM010000775">
    <property type="protein sequence ID" value="CAB9516349.1"/>
    <property type="molecule type" value="Genomic_DNA"/>
</dbReference>
<keyword evidence="2" id="KW-0472">Membrane</keyword>
<evidence type="ECO:0000313" key="4">
    <source>
        <dbReference type="Proteomes" id="UP001153069"/>
    </source>
</evidence>
<evidence type="ECO:0000313" key="3">
    <source>
        <dbReference type="EMBL" id="CAB9516349.1"/>
    </source>
</evidence>
<comment type="caution">
    <text evidence="3">The sequence shown here is derived from an EMBL/GenBank/DDBJ whole genome shotgun (WGS) entry which is preliminary data.</text>
</comment>
<feature type="compositionally biased region" description="Basic and acidic residues" evidence="1">
    <location>
        <begin position="57"/>
        <end position="82"/>
    </location>
</feature>
<feature type="transmembrane region" description="Helical" evidence="2">
    <location>
        <begin position="267"/>
        <end position="288"/>
    </location>
</feature>
<dbReference type="InterPro" id="IPR011043">
    <property type="entry name" value="Gal_Oxase/kelch_b-propeller"/>
</dbReference>
<dbReference type="Proteomes" id="UP001153069">
    <property type="component" value="Unassembled WGS sequence"/>
</dbReference>
<proteinExistence type="predicted"/>
<dbReference type="Pfam" id="PF14312">
    <property type="entry name" value="FG-GAP_2"/>
    <property type="match status" value="2"/>
</dbReference>
<dbReference type="AlphaFoldDB" id="A0A9N8EDB1"/>
<name>A0A9N8EDB1_9STRA</name>
<sequence>MSTAAKAEKDSELQQARQLLVDVGVIEDEVAKIKAHVAAAKEVKPRSTQDVSSANGDDVKKTKEEENIRLEKEQGKALEKPTDPLSSALTKRNEAKGTLVKTRLPMPQSVTNAQNALPLQKAVLTVEKMGAIPAGAAASRGAGQAPTGRSAAANDSNHPTTAARIPMTNLTRTPVGRQQPPSEPGAIAILGDAGLDNEDLENAEHAMNNLSGTRPYSSGAFNADDHLVSAHLVPGEEDDPQEQSPRRQPSENEVYAVATVARDNSRLYVGGGIVAVVVALIVVLATTLSGNNKDNANTNNEERSNGMEAPYNVTQPTTYNVTVQVPPEPSYEESLQYGNTMKGPGNDNRFGAPLAMSDAGDILAVGARENRDVAVDSGMVRIFQAKNKTDDATNETKITWEQLGNALFGQTQGDEFAYSGMAISGDGTRLAVGAPYFDVVTTTTTFANGTTTPAVLEDAGTVQVFQLVDTTWSKIGQAMEGLQAGDVFGRAVAMSQDGSIVAGSSYESSENGFASGNVQVFRSREEDDSTVIGWDPMGQILVGRAELDRLGRALDMSADGMRFIAGATQFKGEGPGYAQVYGFNGTQWNQIGQDIVGETEQSVFGRDVAMNQDGSIVACGANLDQSNGLKGSGLARMYRLDTSSEQWVQMGQTILGAEEGDGLGVTVDLSADGMRVAIGAQQKKTSVGYVRVLDYDEASDIWIDAGQNNLTGAFHLDKFGSDVQLSTNGQFLAVGAIGADSNGDDSGHVQVFELS</sequence>
<gene>
    <name evidence="3" type="ORF">SEMRO_776_G200950.1</name>
</gene>
<dbReference type="InterPro" id="IPR013517">
    <property type="entry name" value="FG-GAP"/>
</dbReference>
<dbReference type="PANTHER" id="PTHR36220">
    <property type="entry name" value="UNNAMED PRODUCT"/>
    <property type="match status" value="1"/>
</dbReference>
<keyword evidence="2" id="KW-1133">Transmembrane helix</keyword>
<keyword evidence="2" id="KW-0812">Transmembrane</keyword>
<protein>
    <submittedName>
        <fullName evidence="3">Uncharacterized protein</fullName>
    </submittedName>
</protein>
<reference evidence="3" key="1">
    <citation type="submission" date="2020-06" db="EMBL/GenBank/DDBJ databases">
        <authorList>
            <consortium name="Plant Systems Biology data submission"/>
        </authorList>
    </citation>
    <scope>NUCLEOTIDE SEQUENCE</scope>
    <source>
        <strain evidence="3">D6</strain>
    </source>
</reference>
<feature type="region of interest" description="Disordered" evidence="1">
    <location>
        <begin position="290"/>
        <end position="313"/>
    </location>
</feature>
<dbReference type="SUPFAM" id="SSF50965">
    <property type="entry name" value="Galactose oxidase, central domain"/>
    <property type="match status" value="1"/>
</dbReference>
<feature type="region of interest" description="Disordered" evidence="1">
    <location>
        <begin position="38"/>
        <end position="85"/>
    </location>
</feature>
<dbReference type="OrthoDB" id="49473at2759"/>
<dbReference type="PANTHER" id="PTHR36220:SF1">
    <property type="entry name" value="GAMMA TUBULIN COMPLEX COMPONENT C-TERMINAL DOMAIN-CONTAINING PROTEIN"/>
    <property type="match status" value="1"/>
</dbReference>
<feature type="region of interest" description="Disordered" evidence="1">
    <location>
        <begin position="137"/>
        <end position="189"/>
    </location>
</feature>
<keyword evidence="4" id="KW-1185">Reference proteome</keyword>